<proteinExistence type="predicted"/>
<name>A0A0U9H9Q4_9BACI</name>
<sequence>MGENTSALATYLVALAILESNGDTFVSREIRDTIDQLKTELNMKKYK</sequence>
<reference evidence="1 2" key="2">
    <citation type="journal article" date="2016" name="Genome Announc.">
        <title>Draft Genome Sequence of Oceanobacillus picturae Heshi-B3, Isolated from Fermented Rice Bran in a Traditional Japanese Seafood Dish.</title>
        <authorList>
            <person name="Akuzawa S."/>
            <person name="Nagaoka J."/>
            <person name="Kanekatsu M."/>
            <person name="Kanesaki Y."/>
            <person name="Suzuki T."/>
        </authorList>
    </citation>
    <scope>NUCLEOTIDE SEQUENCE [LARGE SCALE GENOMIC DNA]</scope>
    <source>
        <strain evidence="1 2">Heshi-B3</strain>
    </source>
</reference>
<dbReference type="Proteomes" id="UP000052946">
    <property type="component" value="Unassembled WGS sequence"/>
</dbReference>
<keyword evidence="1" id="KW-0808">Transferase</keyword>
<dbReference type="AlphaFoldDB" id="A0A0U9H9Q4"/>
<gene>
    <name evidence="1" type="ORF">OPHB3_2462</name>
</gene>
<evidence type="ECO:0000313" key="2">
    <source>
        <dbReference type="Proteomes" id="UP000052946"/>
    </source>
</evidence>
<protein>
    <submittedName>
        <fullName evidence="1">Serine palmitoyltransferase, LCB1 subunit</fullName>
    </submittedName>
</protein>
<dbReference type="EMBL" id="BBXV01000029">
    <property type="protein sequence ID" value="GAQ18521.1"/>
    <property type="molecule type" value="Genomic_DNA"/>
</dbReference>
<dbReference type="GO" id="GO:0016740">
    <property type="term" value="F:transferase activity"/>
    <property type="evidence" value="ECO:0007669"/>
    <property type="project" value="UniProtKB-KW"/>
</dbReference>
<evidence type="ECO:0000313" key="1">
    <source>
        <dbReference type="EMBL" id="GAQ18521.1"/>
    </source>
</evidence>
<accession>A0A0U9H9Q4</accession>
<comment type="caution">
    <text evidence="1">The sequence shown here is derived from an EMBL/GenBank/DDBJ whole genome shotgun (WGS) entry which is preliminary data.</text>
</comment>
<reference evidence="2" key="1">
    <citation type="submission" date="2015-07" db="EMBL/GenBank/DDBJ databases">
        <title>Draft Genome Sequence of Oceanobacillus picturae Heshi-B3 that Was Isolated from Fermented Rice Bran with Aging Salted Mackerel, Which Was Named Heshiko as Traditional Fermented Seafood in Japan.</title>
        <authorList>
            <person name="Akuzawa S."/>
            <person name="Nakagawa J."/>
            <person name="Kanekatsu T."/>
            <person name="Kanesaki Y."/>
            <person name="Suzuki T."/>
        </authorList>
    </citation>
    <scope>NUCLEOTIDE SEQUENCE [LARGE SCALE GENOMIC DNA]</scope>
    <source>
        <strain evidence="2">Heshi-B3</strain>
    </source>
</reference>
<organism evidence="1 2">
    <name type="scientific">Oceanobacillus picturae</name>
    <dbReference type="NCBI Taxonomy" id="171693"/>
    <lineage>
        <taxon>Bacteria</taxon>
        <taxon>Bacillati</taxon>
        <taxon>Bacillota</taxon>
        <taxon>Bacilli</taxon>
        <taxon>Bacillales</taxon>
        <taxon>Bacillaceae</taxon>
        <taxon>Oceanobacillus</taxon>
    </lineage>
</organism>